<keyword evidence="1" id="KW-0762">Sugar transport</keyword>
<dbReference type="RefSeq" id="WP_179430750.1">
    <property type="nucleotide sequence ID" value="NZ_JACCBH010000001.1"/>
</dbReference>
<dbReference type="SUPFAM" id="SSF53850">
    <property type="entry name" value="Periplasmic binding protein-like II"/>
    <property type="match status" value="1"/>
</dbReference>
<evidence type="ECO:0000313" key="2">
    <source>
        <dbReference type="Proteomes" id="UP000552045"/>
    </source>
</evidence>
<dbReference type="Pfam" id="PF01547">
    <property type="entry name" value="SBP_bac_1"/>
    <property type="match status" value="1"/>
</dbReference>
<gene>
    <name evidence="1" type="ORF">BKA02_000373</name>
</gene>
<accession>A0A7Y9JMA6</accession>
<organism evidence="1 2">
    <name type="scientific">Microbacterium pseudoresistens</name>
    <dbReference type="NCBI Taxonomy" id="640634"/>
    <lineage>
        <taxon>Bacteria</taxon>
        <taxon>Bacillati</taxon>
        <taxon>Actinomycetota</taxon>
        <taxon>Actinomycetes</taxon>
        <taxon>Micrococcales</taxon>
        <taxon>Microbacteriaceae</taxon>
        <taxon>Microbacterium</taxon>
    </lineage>
</organism>
<dbReference type="PANTHER" id="PTHR43649">
    <property type="entry name" value="ARABINOSE-BINDING PROTEIN-RELATED"/>
    <property type="match status" value="1"/>
</dbReference>
<comment type="caution">
    <text evidence="1">The sequence shown here is derived from an EMBL/GenBank/DDBJ whole genome shotgun (WGS) entry which is preliminary data.</text>
</comment>
<dbReference type="Proteomes" id="UP000552045">
    <property type="component" value="Unassembled WGS sequence"/>
</dbReference>
<dbReference type="InterPro" id="IPR050490">
    <property type="entry name" value="Bact_solute-bd_prot1"/>
</dbReference>
<name>A0A7Y9JMA6_9MICO</name>
<dbReference type="Gene3D" id="3.40.190.10">
    <property type="entry name" value="Periplasmic binding protein-like II"/>
    <property type="match status" value="2"/>
</dbReference>
<dbReference type="EMBL" id="JACCBH010000001">
    <property type="protein sequence ID" value="NYD53318.1"/>
    <property type="molecule type" value="Genomic_DNA"/>
</dbReference>
<protein>
    <submittedName>
        <fullName evidence="1">Multiple sugar transport system substrate-binding protein</fullName>
    </submittedName>
</protein>
<sequence length="463" mass="49555">MLTTGITTVLAITVAGCSGSSAPEVDPDAADGWSQDFAGTELNVLAEATLNSEILAQLAPEFTEKTGIEVNIETAPFAQLVQSVTLDFSTAQGDYDVVSIPYDYLGAYAGSDYVEEITPLIEENDDKVGEDFDQDDIIPGLWETAATWDGKSYGMPSNSAVTMMMYRADLFENADEKAAFAAEYGYDLAPAQTWAQYRDIAEFFTRDAGETLAGDTLSEAMYGVTMAGKRHEAAVFEWMNYAGGFGGGVVDADGELIVDSDASVESLEYMKSLGEFAPPGFTSATWDEVTANLQQGIAAQAISWGDTAGAMEDESQSAVVGKIGYADVPVETEGDEHHALHGAWTYTISKQAVDKNAAYLFVAWALSESVQKQIGEMGGVPATRAAFEDPELVASLPSWPQQLLSLENALARPRNAEWPQILDQLALQVSTALVGDSTPQKALQDAQTEIEGILGDKLPLKAF</sequence>
<proteinExistence type="predicted"/>
<evidence type="ECO:0000313" key="1">
    <source>
        <dbReference type="EMBL" id="NYD53318.1"/>
    </source>
</evidence>
<dbReference type="InterPro" id="IPR006059">
    <property type="entry name" value="SBP"/>
</dbReference>
<dbReference type="AlphaFoldDB" id="A0A7Y9JMA6"/>
<keyword evidence="1" id="KW-0813">Transport</keyword>
<keyword evidence="2" id="KW-1185">Reference proteome</keyword>
<reference evidence="1 2" key="1">
    <citation type="submission" date="2020-07" db="EMBL/GenBank/DDBJ databases">
        <title>Sequencing the genomes of 1000 actinobacteria strains.</title>
        <authorList>
            <person name="Klenk H.-P."/>
        </authorList>
    </citation>
    <scope>NUCLEOTIDE SEQUENCE [LARGE SCALE GENOMIC DNA]</scope>
    <source>
        <strain evidence="1 2">DSM 22185</strain>
    </source>
</reference>
<dbReference type="PANTHER" id="PTHR43649:SF12">
    <property type="entry name" value="DIACETYLCHITOBIOSE BINDING PROTEIN DASA"/>
    <property type="match status" value="1"/>
</dbReference>